<protein>
    <submittedName>
        <fullName evidence="1">Uncharacterized protein</fullName>
    </submittedName>
</protein>
<dbReference type="RefSeq" id="XP_002540645.1">
    <property type="nucleotide sequence ID" value="XM_002540599.1"/>
</dbReference>
<dbReference type="KEGG" id="ure:UREG_00158"/>
<dbReference type="Proteomes" id="UP000002058">
    <property type="component" value="Unassembled WGS sequence"/>
</dbReference>
<keyword evidence="2" id="KW-1185">Reference proteome</keyword>
<dbReference type="InParanoid" id="C4JKU3"/>
<dbReference type="EMBL" id="CH476615">
    <property type="protein sequence ID" value="EEP75312.1"/>
    <property type="molecule type" value="Genomic_DNA"/>
</dbReference>
<evidence type="ECO:0000313" key="2">
    <source>
        <dbReference type="Proteomes" id="UP000002058"/>
    </source>
</evidence>
<sequence>MQEHQMDMLSILQRKLTLEIIKSENFYKKSAGSQQQAGPGAGTSCPESLISRIMIVEAQENENVYDPVLESMSSLLCKLQNRNV</sequence>
<dbReference type="HOGENOM" id="CLU_2529144_0_0_1"/>
<gene>
    <name evidence="1" type="ORF">UREG_00158</name>
</gene>
<proteinExistence type="predicted"/>
<organism evidence="1 2">
    <name type="scientific">Uncinocarpus reesii (strain UAMH 1704)</name>
    <dbReference type="NCBI Taxonomy" id="336963"/>
    <lineage>
        <taxon>Eukaryota</taxon>
        <taxon>Fungi</taxon>
        <taxon>Dikarya</taxon>
        <taxon>Ascomycota</taxon>
        <taxon>Pezizomycotina</taxon>
        <taxon>Eurotiomycetes</taxon>
        <taxon>Eurotiomycetidae</taxon>
        <taxon>Onygenales</taxon>
        <taxon>Onygenaceae</taxon>
        <taxon>Uncinocarpus</taxon>
    </lineage>
</organism>
<name>C4JKU3_UNCRE</name>
<accession>C4JKU3</accession>
<reference evidence="2" key="1">
    <citation type="journal article" date="2009" name="Genome Res.">
        <title>Comparative genomic analyses of the human fungal pathogens Coccidioides and their relatives.</title>
        <authorList>
            <person name="Sharpton T.J."/>
            <person name="Stajich J.E."/>
            <person name="Rounsley S.D."/>
            <person name="Gardner M.J."/>
            <person name="Wortman J.R."/>
            <person name="Jordar V.S."/>
            <person name="Maiti R."/>
            <person name="Kodira C.D."/>
            <person name="Neafsey D.E."/>
            <person name="Zeng Q."/>
            <person name="Hung C.-Y."/>
            <person name="McMahan C."/>
            <person name="Muszewska A."/>
            <person name="Grynberg M."/>
            <person name="Mandel M.A."/>
            <person name="Kellner E.M."/>
            <person name="Barker B.M."/>
            <person name="Galgiani J.N."/>
            <person name="Orbach M.J."/>
            <person name="Kirkland T.N."/>
            <person name="Cole G.T."/>
            <person name="Henn M.R."/>
            <person name="Birren B.W."/>
            <person name="Taylor J.W."/>
        </authorList>
    </citation>
    <scope>NUCLEOTIDE SEQUENCE [LARGE SCALE GENOMIC DNA]</scope>
    <source>
        <strain evidence="2">UAMH 1704</strain>
    </source>
</reference>
<dbReference type="GeneID" id="8441378"/>
<evidence type="ECO:0000313" key="1">
    <source>
        <dbReference type="EMBL" id="EEP75312.1"/>
    </source>
</evidence>
<dbReference type="AlphaFoldDB" id="C4JKU3"/>
<dbReference type="VEuPathDB" id="FungiDB:UREG_00158"/>